<protein>
    <submittedName>
        <fullName evidence="1">Uncharacterized protein</fullName>
    </submittedName>
</protein>
<evidence type="ECO:0000313" key="1">
    <source>
        <dbReference type="EMBL" id="EXI65514.1"/>
    </source>
</evidence>
<reference evidence="1" key="1">
    <citation type="submission" date="2014-02" db="EMBL/GenBank/DDBJ databases">
        <title>Expanding our view of genomic diversity in Candidatus Accumulibacter clades.</title>
        <authorList>
            <person name="Skennerton C.T."/>
            <person name="Barr J.J."/>
            <person name="Slater F.R."/>
            <person name="Bond P.L."/>
            <person name="Tyson G.W."/>
        </authorList>
    </citation>
    <scope>NUCLEOTIDE SEQUENCE [LARGE SCALE GENOMIC DNA]</scope>
</reference>
<dbReference type="PATRIC" id="fig|1454001.3.peg.3232"/>
<dbReference type="EMBL" id="JFAX01000022">
    <property type="protein sequence ID" value="EXI65514.1"/>
    <property type="molecule type" value="Genomic_DNA"/>
</dbReference>
<proteinExistence type="predicted"/>
<name>A0A011PH04_9PROT</name>
<organism evidence="1 2">
    <name type="scientific">Candidatus Accumulibacter adjunctus</name>
    <dbReference type="NCBI Taxonomy" id="1454001"/>
    <lineage>
        <taxon>Bacteria</taxon>
        <taxon>Pseudomonadati</taxon>
        <taxon>Pseudomonadota</taxon>
        <taxon>Betaproteobacteria</taxon>
        <taxon>Candidatus Accumulibacter</taxon>
    </lineage>
</organism>
<dbReference type="Proteomes" id="UP000020218">
    <property type="component" value="Unassembled WGS sequence"/>
</dbReference>
<gene>
    <name evidence="1" type="ORF">AW08_03185</name>
</gene>
<dbReference type="AlphaFoldDB" id="A0A011PH04"/>
<keyword evidence="2" id="KW-1185">Reference proteome</keyword>
<sequence length="106" mass="11657">MIPRIQPESTATGAGNCHRFPRGRLAAELAPCRRRVERKRDEAGQTIERTVRRHPEVAGELRRLLAAADFAGIDRFVGRLEARDRRAPLAGSGVWSGLQATSGART</sequence>
<evidence type="ECO:0000313" key="2">
    <source>
        <dbReference type="Proteomes" id="UP000020218"/>
    </source>
</evidence>
<accession>A0A011PH04</accession>
<comment type="caution">
    <text evidence="1">The sequence shown here is derived from an EMBL/GenBank/DDBJ whole genome shotgun (WGS) entry which is preliminary data.</text>
</comment>